<protein>
    <recommendedName>
        <fullName evidence="3">Excreted virulence factor EspC, type VII ESX diderm</fullName>
    </recommendedName>
</protein>
<evidence type="ECO:0000313" key="2">
    <source>
        <dbReference type="Proteomes" id="UP000612282"/>
    </source>
</evidence>
<dbReference type="EMBL" id="BOMG01000064">
    <property type="protein sequence ID" value="GID56913.1"/>
    <property type="molecule type" value="Genomic_DNA"/>
</dbReference>
<evidence type="ECO:0008006" key="3">
    <source>
        <dbReference type="Google" id="ProtNLM"/>
    </source>
</evidence>
<organism evidence="1 2">
    <name type="scientific">Actinoplanes couchii</name>
    <dbReference type="NCBI Taxonomy" id="403638"/>
    <lineage>
        <taxon>Bacteria</taxon>
        <taxon>Bacillati</taxon>
        <taxon>Actinomycetota</taxon>
        <taxon>Actinomycetes</taxon>
        <taxon>Micromonosporales</taxon>
        <taxon>Micromonosporaceae</taxon>
        <taxon>Actinoplanes</taxon>
    </lineage>
</organism>
<accession>A0ABQ3XEN1</accession>
<dbReference type="Proteomes" id="UP000612282">
    <property type="component" value="Unassembled WGS sequence"/>
</dbReference>
<gene>
    <name evidence="1" type="ORF">Aco03nite_053170</name>
</gene>
<reference evidence="1 2" key="1">
    <citation type="submission" date="2021-01" db="EMBL/GenBank/DDBJ databases">
        <title>Whole genome shotgun sequence of Actinoplanes couchii NBRC 106145.</title>
        <authorList>
            <person name="Komaki H."/>
            <person name="Tamura T."/>
        </authorList>
    </citation>
    <scope>NUCLEOTIDE SEQUENCE [LARGE SCALE GENOMIC DNA]</scope>
    <source>
        <strain evidence="1 2">NBRC 106145</strain>
    </source>
</reference>
<keyword evidence="2" id="KW-1185">Reference proteome</keyword>
<dbReference type="RefSeq" id="WP_203798949.1">
    <property type="nucleotide sequence ID" value="NZ_BAAAQE010000094.1"/>
</dbReference>
<name>A0ABQ3XEN1_9ACTN</name>
<evidence type="ECO:0000313" key="1">
    <source>
        <dbReference type="EMBL" id="GID56913.1"/>
    </source>
</evidence>
<proteinExistence type="predicted"/>
<sequence>MADAFQVDASQLHRHAAKLLAVRDQLDAIKSASSAIGQNDAAYGMLCGWISAILERRHQGTDELFGLVDENLRAAADAITATARDYEAADAGARDRITRAGGR</sequence>
<comment type="caution">
    <text evidence="1">The sequence shown here is derived from an EMBL/GenBank/DDBJ whole genome shotgun (WGS) entry which is preliminary data.</text>
</comment>